<organism evidence="2 3">
    <name type="scientific">Glutamicibacter creatinolyticus</name>
    <dbReference type="NCBI Taxonomy" id="162496"/>
    <lineage>
        <taxon>Bacteria</taxon>
        <taxon>Bacillati</taxon>
        <taxon>Actinomycetota</taxon>
        <taxon>Actinomycetes</taxon>
        <taxon>Micrococcales</taxon>
        <taxon>Micrococcaceae</taxon>
        <taxon>Glutamicibacter</taxon>
    </lineage>
</organism>
<keyword evidence="1" id="KW-0812">Transmembrane</keyword>
<evidence type="ECO:0000256" key="1">
    <source>
        <dbReference type="SAM" id="Phobius"/>
    </source>
</evidence>
<protein>
    <submittedName>
        <fullName evidence="2">MFS transporter</fullName>
    </submittedName>
</protein>
<accession>A0A5B7WW40</accession>
<dbReference type="RefSeq" id="WP_138926778.1">
    <property type="nucleotide sequence ID" value="NZ_CP034412.1"/>
</dbReference>
<keyword evidence="3" id="KW-1185">Reference proteome</keyword>
<keyword evidence="1" id="KW-0472">Membrane</keyword>
<proteinExistence type="predicted"/>
<name>A0A5B7WW40_9MICC</name>
<dbReference type="KEGG" id="gcr:GcLGCM259_2410"/>
<evidence type="ECO:0000313" key="3">
    <source>
        <dbReference type="Proteomes" id="UP000307000"/>
    </source>
</evidence>
<feature type="transmembrane region" description="Helical" evidence="1">
    <location>
        <begin position="6"/>
        <end position="29"/>
    </location>
</feature>
<dbReference type="Proteomes" id="UP000307000">
    <property type="component" value="Chromosome"/>
</dbReference>
<gene>
    <name evidence="2" type="ORF">GcLGCM259_2410</name>
</gene>
<reference evidence="2 3" key="1">
    <citation type="submission" date="2018-12" db="EMBL/GenBank/DDBJ databases">
        <title>Complete Genome Sequence of Glutamicibacter creatinolyticus strain LGCM259,isolated from an abscess of a 12-year-old mare in Italy.</title>
        <authorList>
            <person name="Santos R.G."/>
            <person name="Silva A.L."/>
            <person name="Seyffert N."/>
            <person name="Castro T.L.P."/>
            <person name="Attili A.R."/>
            <person name="Rifici C."/>
            <person name="Mazzullo G."/>
            <person name="Brenig B."/>
            <person name="Venanzi F."/>
            <person name="Azevedo V."/>
        </authorList>
    </citation>
    <scope>NUCLEOTIDE SEQUENCE [LARGE SCALE GENOMIC DNA]</scope>
    <source>
        <strain evidence="2 3">LGCM 259</strain>
    </source>
</reference>
<dbReference type="AlphaFoldDB" id="A0A5B7WW40"/>
<evidence type="ECO:0000313" key="2">
    <source>
        <dbReference type="EMBL" id="QCY48117.1"/>
    </source>
</evidence>
<dbReference type="EMBL" id="CP034412">
    <property type="protein sequence ID" value="QCY48117.1"/>
    <property type="molecule type" value="Genomic_DNA"/>
</dbReference>
<keyword evidence="1" id="KW-1133">Transmembrane helix</keyword>
<sequence length="80" mass="8739">MQQFDVLVLTALLTIVALGIISAVLVVGYRRTHATEIREDLLAKAQQLGLRVDPAVSNDELRAQVKHARHEARSGKPKAA</sequence>